<dbReference type="GO" id="GO:0031012">
    <property type="term" value="C:extracellular matrix"/>
    <property type="evidence" value="ECO:0007669"/>
    <property type="project" value="InterPro"/>
</dbReference>
<keyword evidence="4" id="KW-0378">Hydrolase</keyword>
<proteinExistence type="inferred from homology"/>
<feature type="binding site" evidence="8">
    <location>
        <position position="82"/>
    </location>
    <ligand>
        <name>Ca(2+)</name>
        <dbReference type="ChEBI" id="CHEBI:29108"/>
        <label>3</label>
    </ligand>
</feature>
<dbReference type="Pfam" id="PF00413">
    <property type="entry name" value="Peptidase_M10"/>
    <property type="match status" value="1"/>
</dbReference>
<keyword evidence="3 8" id="KW-0479">Metal-binding</keyword>
<comment type="similarity">
    <text evidence="1">Belongs to the peptidase M10A family.</text>
</comment>
<dbReference type="SMART" id="SM00235">
    <property type="entry name" value="ZnMc"/>
    <property type="match status" value="1"/>
</dbReference>
<dbReference type="WBParaSite" id="PDA_v2.g751.t1">
    <property type="protein sequence ID" value="PDA_v2.g751.t1"/>
    <property type="gene ID" value="PDA_v2.g751"/>
</dbReference>
<evidence type="ECO:0000256" key="9">
    <source>
        <dbReference type="SAM" id="SignalP"/>
    </source>
</evidence>
<dbReference type="InterPro" id="IPR021190">
    <property type="entry name" value="Pept_M10A"/>
</dbReference>
<keyword evidence="9" id="KW-0732">Signal</keyword>
<protein>
    <submittedName>
        <fullName evidence="12">Peptidase metallopeptidase domain-containing protein</fullName>
    </submittedName>
</protein>
<evidence type="ECO:0000259" key="10">
    <source>
        <dbReference type="SMART" id="SM00235"/>
    </source>
</evidence>
<name>A0A914R7F5_9BILA</name>
<feature type="binding site" evidence="8">
    <location>
        <position position="103"/>
    </location>
    <ligand>
        <name>Ca(2+)</name>
        <dbReference type="ChEBI" id="CHEBI:29108"/>
        <label>2</label>
    </ligand>
</feature>
<feature type="binding site" evidence="8">
    <location>
        <position position="83"/>
    </location>
    <ligand>
        <name>Ca(2+)</name>
        <dbReference type="ChEBI" id="CHEBI:29108"/>
        <label>3</label>
    </ligand>
</feature>
<feature type="domain" description="Peptidase metallopeptidase" evidence="10">
    <location>
        <begin position="20"/>
        <end position="179"/>
    </location>
</feature>
<sequence length="180" mass="20288">MVMKLMVLIFVFGIIFSAATGYRWKKNPVTFSVQNYTSTLSSNQIRDGVTQAFNIWSRVIPLDFKECCGSNADILLSFKPLDGTLVGWTNYKWNGDGAFYHADTYFNNRNSWGLKDPRKTDIIAVAVHEIGHALGLTGHSGDSNSVMNSWIKWTDGNGNYRYPQLSSSDISNIQNLYGRR</sequence>
<evidence type="ECO:0000313" key="12">
    <source>
        <dbReference type="WBParaSite" id="PDA_v2.g751.t1"/>
    </source>
</evidence>
<dbReference type="GO" id="GO:0008270">
    <property type="term" value="F:zinc ion binding"/>
    <property type="evidence" value="ECO:0007669"/>
    <property type="project" value="InterPro"/>
</dbReference>
<feature type="binding site" evidence="8">
    <location>
        <position position="147"/>
    </location>
    <ligand>
        <name>Zn(2+)</name>
        <dbReference type="ChEBI" id="CHEBI:29105"/>
        <label>2</label>
        <note>catalytic</note>
    </ligand>
</feature>
<evidence type="ECO:0000256" key="3">
    <source>
        <dbReference type="ARBA" id="ARBA00022723"/>
    </source>
</evidence>
<comment type="cofactor">
    <cofactor evidence="8">
        <name>Ca(2+)</name>
        <dbReference type="ChEBI" id="CHEBI:29108"/>
    </cofactor>
    <text evidence="8">Can bind about 5 Ca(2+) ions per subunit.</text>
</comment>
<evidence type="ECO:0000256" key="2">
    <source>
        <dbReference type="ARBA" id="ARBA00022670"/>
    </source>
</evidence>
<evidence type="ECO:0000256" key="4">
    <source>
        <dbReference type="ARBA" id="ARBA00022801"/>
    </source>
</evidence>
<keyword evidence="11" id="KW-1185">Reference proteome</keyword>
<dbReference type="GO" id="GO:0006508">
    <property type="term" value="P:proteolysis"/>
    <property type="evidence" value="ECO:0007669"/>
    <property type="project" value="UniProtKB-KW"/>
</dbReference>
<evidence type="ECO:0000256" key="1">
    <source>
        <dbReference type="ARBA" id="ARBA00010370"/>
    </source>
</evidence>
<evidence type="ECO:0000256" key="6">
    <source>
        <dbReference type="ARBA" id="ARBA00023049"/>
    </source>
</evidence>
<evidence type="ECO:0000256" key="8">
    <source>
        <dbReference type="PIRSR" id="PIRSR621190-2"/>
    </source>
</evidence>
<comment type="cofactor">
    <cofactor evidence="8">
        <name>Zn(2+)</name>
        <dbReference type="ChEBI" id="CHEBI:29105"/>
    </cofactor>
    <text evidence="8">Binds 2 Zn(2+) ions per subunit.</text>
</comment>
<dbReference type="SUPFAM" id="SSF55486">
    <property type="entry name" value="Metalloproteases ('zincins'), catalytic domain"/>
    <property type="match status" value="1"/>
</dbReference>
<feature type="active site" evidence="7">
    <location>
        <position position="129"/>
    </location>
</feature>
<accession>A0A914R7F5</accession>
<dbReference type="AlphaFoldDB" id="A0A914R7F5"/>
<keyword evidence="5 8" id="KW-0862">Zinc</keyword>
<dbReference type="PRINTS" id="PR00138">
    <property type="entry name" value="MATRIXIN"/>
</dbReference>
<evidence type="ECO:0000313" key="11">
    <source>
        <dbReference type="Proteomes" id="UP000887578"/>
    </source>
</evidence>
<organism evidence="11 12">
    <name type="scientific">Panagrolaimus davidi</name>
    <dbReference type="NCBI Taxonomy" id="227884"/>
    <lineage>
        <taxon>Eukaryota</taxon>
        <taxon>Metazoa</taxon>
        <taxon>Ecdysozoa</taxon>
        <taxon>Nematoda</taxon>
        <taxon>Chromadorea</taxon>
        <taxon>Rhabditida</taxon>
        <taxon>Tylenchina</taxon>
        <taxon>Panagrolaimomorpha</taxon>
        <taxon>Panagrolaimoidea</taxon>
        <taxon>Panagrolaimidae</taxon>
        <taxon>Panagrolaimus</taxon>
    </lineage>
</organism>
<feature type="binding site" evidence="8">
    <location>
        <position position="139"/>
    </location>
    <ligand>
        <name>Zn(2+)</name>
        <dbReference type="ChEBI" id="CHEBI:29105"/>
        <label>2</label>
        <note>catalytic</note>
    </ligand>
</feature>
<dbReference type="InterPro" id="IPR006026">
    <property type="entry name" value="Peptidase_Metallo"/>
</dbReference>
<evidence type="ECO:0000256" key="7">
    <source>
        <dbReference type="PIRSR" id="PIRSR621190-1"/>
    </source>
</evidence>
<dbReference type="Proteomes" id="UP000887578">
    <property type="component" value="Unplaced"/>
</dbReference>
<dbReference type="InterPro" id="IPR001818">
    <property type="entry name" value="Pept_M10_metallopeptidase"/>
</dbReference>
<evidence type="ECO:0000256" key="5">
    <source>
        <dbReference type="ARBA" id="ARBA00022833"/>
    </source>
</evidence>
<keyword evidence="8" id="KW-0106">Calcium</keyword>
<reference evidence="12" key="1">
    <citation type="submission" date="2022-11" db="UniProtKB">
        <authorList>
            <consortium name="WormBaseParasite"/>
        </authorList>
    </citation>
    <scope>IDENTIFICATION</scope>
</reference>
<keyword evidence="2" id="KW-0645">Protease</keyword>
<feature type="binding site" evidence="8">
    <location>
        <position position="73"/>
    </location>
    <ligand>
        <name>Ca(2+)</name>
        <dbReference type="ChEBI" id="CHEBI:29108"/>
        <label>2</label>
    </ligand>
</feature>
<keyword evidence="6" id="KW-0482">Metalloprotease</keyword>
<dbReference type="PANTHER" id="PTHR10201:SF323">
    <property type="entry name" value="MATRIX METALLOPROTEINASE-21"/>
    <property type="match status" value="1"/>
</dbReference>
<feature type="chain" id="PRO_5037388393" evidence="9">
    <location>
        <begin position="22"/>
        <end position="180"/>
    </location>
</feature>
<feature type="signal peptide" evidence="9">
    <location>
        <begin position="1"/>
        <end position="21"/>
    </location>
</feature>
<feature type="binding site" evidence="8">
    <location>
        <position position="128"/>
    </location>
    <ligand>
        <name>Zn(2+)</name>
        <dbReference type="ChEBI" id="CHEBI:29105"/>
        <label>2</label>
        <note>catalytic</note>
    </ligand>
</feature>
<dbReference type="InterPro" id="IPR024079">
    <property type="entry name" value="MetalloPept_cat_dom_sf"/>
</dbReference>
<dbReference type="GO" id="GO:0004222">
    <property type="term" value="F:metalloendopeptidase activity"/>
    <property type="evidence" value="ECO:0007669"/>
    <property type="project" value="InterPro"/>
</dbReference>
<feature type="binding site" evidence="8">
    <location>
        <position position="132"/>
    </location>
    <ligand>
        <name>Zn(2+)</name>
        <dbReference type="ChEBI" id="CHEBI:29105"/>
        <label>2</label>
        <note>catalytic</note>
    </ligand>
</feature>
<dbReference type="PANTHER" id="PTHR10201">
    <property type="entry name" value="MATRIX METALLOPROTEINASE"/>
    <property type="match status" value="1"/>
</dbReference>
<dbReference type="Gene3D" id="3.40.390.10">
    <property type="entry name" value="Collagenase (Catalytic Domain)"/>
    <property type="match status" value="1"/>
</dbReference>